<feature type="compositionally biased region" description="Polar residues" evidence="3">
    <location>
        <begin position="1"/>
        <end position="18"/>
    </location>
</feature>
<dbReference type="SUPFAM" id="SSF47240">
    <property type="entry name" value="Ferritin-like"/>
    <property type="match status" value="1"/>
</dbReference>
<dbReference type="CDD" id="cd00657">
    <property type="entry name" value="Ferritin_like"/>
    <property type="match status" value="1"/>
</dbReference>
<dbReference type="InterPro" id="IPR008331">
    <property type="entry name" value="Ferritin_DPS_dom"/>
</dbReference>
<reference evidence="5 6" key="1">
    <citation type="submission" date="2018-04" db="EMBL/GenBank/DDBJ databases">
        <title>Genomic Encyclopedia of Type Strains, Phase IV (KMG-IV): sequencing the most valuable type-strain genomes for metagenomic binning, comparative biology and taxonomic classification.</title>
        <authorList>
            <person name="Goeker M."/>
        </authorList>
    </citation>
    <scope>NUCLEOTIDE SEQUENCE [LARGE SCALE GENOMIC DNA]</scope>
    <source>
        <strain evidence="5 6">DSM 10065</strain>
    </source>
</reference>
<keyword evidence="1" id="KW-0409">Iron storage</keyword>
<dbReference type="AlphaFoldDB" id="A0A2U1CHU8"/>
<dbReference type="PANTHER" id="PTHR30295:SF1">
    <property type="entry name" value="DNA PROTECTION DURING STARVATION PROTEIN"/>
    <property type="match status" value="1"/>
</dbReference>
<name>A0A2U1CHU8_9BURK</name>
<proteinExistence type="predicted"/>
<feature type="domain" description="Ferritin-like diiron" evidence="4">
    <location>
        <begin position="71"/>
        <end position="217"/>
    </location>
</feature>
<dbReference type="Gene3D" id="1.20.1260.10">
    <property type="match status" value="1"/>
</dbReference>
<protein>
    <submittedName>
        <fullName evidence="5">Bacterioferritin</fullName>
    </submittedName>
</protein>
<dbReference type="InterPro" id="IPR009040">
    <property type="entry name" value="Ferritin-like_diiron"/>
</dbReference>
<evidence type="ECO:0000256" key="1">
    <source>
        <dbReference type="ARBA" id="ARBA00022434"/>
    </source>
</evidence>
<dbReference type="Pfam" id="PF00210">
    <property type="entry name" value="Ferritin"/>
    <property type="match status" value="1"/>
</dbReference>
<organism evidence="5 6">
    <name type="scientific">Pusillimonas noertemannii</name>
    <dbReference type="NCBI Taxonomy" id="305977"/>
    <lineage>
        <taxon>Bacteria</taxon>
        <taxon>Pseudomonadati</taxon>
        <taxon>Pseudomonadota</taxon>
        <taxon>Betaproteobacteria</taxon>
        <taxon>Burkholderiales</taxon>
        <taxon>Alcaligenaceae</taxon>
        <taxon>Pusillimonas</taxon>
    </lineage>
</organism>
<dbReference type="GO" id="GO:0005829">
    <property type="term" value="C:cytosol"/>
    <property type="evidence" value="ECO:0007669"/>
    <property type="project" value="TreeGrafter"/>
</dbReference>
<evidence type="ECO:0000313" key="5">
    <source>
        <dbReference type="EMBL" id="PVY60463.1"/>
    </source>
</evidence>
<dbReference type="EMBL" id="QEKO01000009">
    <property type="protein sequence ID" value="PVY60463.1"/>
    <property type="molecule type" value="Genomic_DNA"/>
</dbReference>
<evidence type="ECO:0000259" key="4">
    <source>
        <dbReference type="PROSITE" id="PS50905"/>
    </source>
</evidence>
<keyword evidence="6" id="KW-1185">Reference proteome</keyword>
<dbReference type="PANTHER" id="PTHR30295">
    <property type="entry name" value="BACTERIOFERRITIN"/>
    <property type="match status" value="1"/>
</dbReference>
<dbReference type="InterPro" id="IPR012347">
    <property type="entry name" value="Ferritin-like"/>
</dbReference>
<gene>
    <name evidence="5" type="ORF">C7440_3710</name>
</gene>
<evidence type="ECO:0000256" key="2">
    <source>
        <dbReference type="ARBA" id="ARBA00023004"/>
    </source>
</evidence>
<comment type="caution">
    <text evidence="5">The sequence shown here is derived from an EMBL/GenBank/DDBJ whole genome shotgun (WGS) entry which is preliminary data.</text>
</comment>
<dbReference type="Proteomes" id="UP000246145">
    <property type="component" value="Unassembled WGS sequence"/>
</dbReference>
<dbReference type="GO" id="GO:0020037">
    <property type="term" value="F:heme binding"/>
    <property type="evidence" value="ECO:0007669"/>
    <property type="project" value="TreeGrafter"/>
</dbReference>
<dbReference type="RefSeq" id="WP_116519479.1">
    <property type="nucleotide sequence ID" value="NZ_JACCEX010000006.1"/>
</dbReference>
<dbReference type="InterPro" id="IPR009078">
    <property type="entry name" value="Ferritin-like_SF"/>
</dbReference>
<accession>A0A2U1CHU8</accession>
<dbReference type="GO" id="GO:0008199">
    <property type="term" value="F:ferric iron binding"/>
    <property type="evidence" value="ECO:0007669"/>
    <property type="project" value="InterPro"/>
</dbReference>
<dbReference type="GO" id="GO:0004322">
    <property type="term" value="F:ferroxidase activity"/>
    <property type="evidence" value="ECO:0007669"/>
    <property type="project" value="TreeGrafter"/>
</dbReference>
<dbReference type="STRING" id="1231391.GCA_000308195_00145"/>
<evidence type="ECO:0000256" key="3">
    <source>
        <dbReference type="SAM" id="MobiDB-lite"/>
    </source>
</evidence>
<dbReference type="PROSITE" id="PS50905">
    <property type="entry name" value="FERRITIN_LIKE"/>
    <property type="match status" value="1"/>
</dbReference>
<dbReference type="OrthoDB" id="4271929at2"/>
<keyword evidence="2" id="KW-0408">Iron</keyword>
<feature type="region of interest" description="Disordered" evidence="3">
    <location>
        <begin position="1"/>
        <end position="47"/>
    </location>
</feature>
<dbReference type="GO" id="GO:0006879">
    <property type="term" value="P:intracellular iron ion homeostasis"/>
    <property type="evidence" value="ECO:0007669"/>
    <property type="project" value="UniProtKB-KW"/>
</dbReference>
<feature type="compositionally biased region" description="Basic and acidic residues" evidence="3">
    <location>
        <begin position="20"/>
        <end position="47"/>
    </location>
</feature>
<evidence type="ECO:0000313" key="6">
    <source>
        <dbReference type="Proteomes" id="UP000246145"/>
    </source>
</evidence>
<sequence>MQAKENQAQTSGHQNPTAENRGHEPEKRGGADNRDTRQGAQRPDKFEFDVQAARARARENIDAGVITAAYGANREEVLRMLNEALATELVCVLRYKRHYFMASGIHADPVAAEFAEHATQEQDHADRIAARIIELGGKPDFNPVTIAQRSHSEYVEGENLKDMIRENLVAERIAIDSYKRMVDYIGDGDPTTRRLLEDVLAVEEEHAHDMADFLEAG</sequence>